<reference evidence="4" key="1">
    <citation type="submission" date="2022-05" db="EMBL/GenBank/DDBJ databases">
        <authorList>
            <person name="Pankratov T."/>
        </authorList>
    </citation>
    <scope>NUCLEOTIDE SEQUENCE</scope>
    <source>
        <strain evidence="4">BP6-180914</strain>
    </source>
</reference>
<dbReference type="Gene3D" id="3.40.50.2000">
    <property type="entry name" value="Glycogen Phosphorylase B"/>
    <property type="match status" value="1"/>
</dbReference>
<dbReference type="Gene3D" id="1.25.40.10">
    <property type="entry name" value="Tetratricopeptide repeat domain"/>
    <property type="match status" value="2"/>
</dbReference>
<feature type="repeat" description="TPR" evidence="3">
    <location>
        <begin position="221"/>
        <end position="254"/>
    </location>
</feature>
<evidence type="ECO:0000256" key="1">
    <source>
        <dbReference type="ARBA" id="ARBA00022737"/>
    </source>
</evidence>
<dbReference type="GO" id="GO:0006493">
    <property type="term" value="P:protein O-linked glycosylation"/>
    <property type="evidence" value="ECO:0007669"/>
    <property type="project" value="InterPro"/>
</dbReference>
<dbReference type="InterPro" id="IPR037919">
    <property type="entry name" value="OGT"/>
</dbReference>
<feature type="repeat" description="TPR" evidence="3">
    <location>
        <begin position="289"/>
        <end position="322"/>
    </location>
</feature>
<evidence type="ECO:0000256" key="3">
    <source>
        <dbReference type="PROSITE-ProRule" id="PRU00339"/>
    </source>
</evidence>
<name>A0AA42CI49_9HYPH</name>
<protein>
    <submittedName>
        <fullName evidence="4">Tetratricopeptide repeat protein</fullName>
    </submittedName>
</protein>
<dbReference type="InterPro" id="IPR011990">
    <property type="entry name" value="TPR-like_helical_dom_sf"/>
</dbReference>
<sequence>MSAVISSRDPQDLARRVEQAISTAIADLSAGRRDKAVATLARFTPSQDLNAAHQSLIARVLVGAGAHLPAVRWFEGALSADPAFAEALTGRATTLLVLERLEEAAAAFEAALAAGVRDPGALYNFGTVLVRLKRDAEALAAFDLAVTLRPAFPAALRAAGRLLDTKGQTAAALHLFAEATRHAPRDIDAVLDLANLLRRGERLVEALAVYDTALTHSPEHALLWNNHGMVLHDLGRMDEAIESLEQALSLDPAMAQAHMNRGNVLIRLNRQEDSLAAFAEALNLRPVYPEALSSRGLALKMLGRFEAARADFDAALRQDPNFIYAIANRGELNLLLGHFGPGWPEYEYRFFTERQQKPALKTPVPEWRGPGDRVARLAVFADQGSGDSLQFSRFLPEVAAHAAEVTLICLPRLQRILSDVTGGLHVCGSVADDAVFDAQITLSSLPTVFKTNLDTLASSRPYLRPEPALVQRWAPRIAGEGLKVGLCWRGSQNWQCDPNRSVPFGALAPLADVPGLRLFSLQMPDNAERLGEARSLAVEDLSGELDTGADAFIDTAAVIAHLDLVISCDTSIAHLAGALGRPVWVLLQAVPEWRWLLGRDTSPWYPTMLLFRQTQAGDWTGPIGEVTKALRTLARA</sequence>
<keyword evidence="1" id="KW-0677">Repeat</keyword>
<organism evidence="4 5">
    <name type="scientific">Lichenifustis flavocetrariae</name>
    <dbReference type="NCBI Taxonomy" id="2949735"/>
    <lineage>
        <taxon>Bacteria</taxon>
        <taxon>Pseudomonadati</taxon>
        <taxon>Pseudomonadota</taxon>
        <taxon>Alphaproteobacteria</taxon>
        <taxon>Hyphomicrobiales</taxon>
        <taxon>Lichenihabitantaceae</taxon>
        <taxon>Lichenifustis</taxon>
    </lineage>
</organism>
<dbReference type="SUPFAM" id="SSF48452">
    <property type="entry name" value="TPR-like"/>
    <property type="match status" value="1"/>
</dbReference>
<dbReference type="SMART" id="SM00028">
    <property type="entry name" value="TPR"/>
    <property type="match status" value="7"/>
</dbReference>
<evidence type="ECO:0000256" key="2">
    <source>
        <dbReference type="ARBA" id="ARBA00022803"/>
    </source>
</evidence>
<evidence type="ECO:0000313" key="4">
    <source>
        <dbReference type="EMBL" id="MCW6506451.1"/>
    </source>
</evidence>
<dbReference type="PROSITE" id="PS50293">
    <property type="entry name" value="TPR_REGION"/>
    <property type="match status" value="1"/>
</dbReference>
<dbReference type="GO" id="GO:0097363">
    <property type="term" value="F:protein O-acetylglucosaminyltransferase activity"/>
    <property type="evidence" value="ECO:0007669"/>
    <property type="project" value="TreeGrafter"/>
</dbReference>
<dbReference type="Proteomes" id="UP001165667">
    <property type="component" value="Unassembled WGS sequence"/>
</dbReference>
<comment type="caution">
    <text evidence="4">The sequence shown here is derived from an EMBL/GenBank/DDBJ whole genome shotgun (WGS) entry which is preliminary data.</text>
</comment>
<dbReference type="Pfam" id="PF07719">
    <property type="entry name" value="TPR_2"/>
    <property type="match status" value="1"/>
</dbReference>
<dbReference type="Pfam" id="PF01075">
    <property type="entry name" value="Glyco_transf_9"/>
    <property type="match status" value="1"/>
</dbReference>
<dbReference type="PANTHER" id="PTHR44366">
    <property type="entry name" value="UDP-N-ACETYLGLUCOSAMINE--PEPTIDE N-ACETYLGLUCOSAMINYLTRANSFERASE 110 KDA SUBUNIT"/>
    <property type="match status" value="1"/>
</dbReference>
<dbReference type="Pfam" id="PF13432">
    <property type="entry name" value="TPR_16"/>
    <property type="match status" value="3"/>
</dbReference>
<dbReference type="InterPro" id="IPR019734">
    <property type="entry name" value="TPR_rpt"/>
</dbReference>
<gene>
    <name evidence="4" type="ORF">M8523_00265</name>
</gene>
<dbReference type="PANTHER" id="PTHR44366:SF1">
    <property type="entry name" value="UDP-N-ACETYLGLUCOSAMINE--PEPTIDE N-ACETYLGLUCOSAMINYLTRANSFERASE 110 KDA SUBUNIT"/>
    <property type="match status" value="1"/>
</dbReference>
<evidence type="ECO:0000313" key="5">
    <source>
        <dbReference type="Proteomes" id="UP001165667"/>
    </source>
</evidence>
<dbReference type="PROSITE" id="PS50005">
    <property type="entry name" value="TPR"/>
    <property type="match status" value="4"/>
</dbReference>
<dbReference type="EMBL" id="JAMOIM010000001">
    <property type="protein sequence ID" value="MCW6506451.1"/>
    <property type="molecule type" value="Genomic_DNA"/>
</dbReference>
<dbReference type="AlphaFoldDB" id="A0AA42CI49"/>
<keyword evidence="2 3" id="KW-0802">TPR repeat</keyword>
<accession>A0AA42CI49</accession>
<dbReference type="RefSeq" id="WP_282582819.1">
    <property type="nucleotide sequence ID" value="NZ_JAMOIM010000001.1"/>
</dbReference>
<proteinExistence type="predicted"/>
<feature type="repeat" description="TPR" evidence="3">
    <location>
        <begin position="119"/>
        <end position="152"/>
    </location>
</feature>
<dbReference type="InterPro" id="IPR013105">
    <property type="entry name" value="TPR_2"/>
</dbReference>
<feature type="repeat" description="TPR" evidence="3">
    <location>
        <begin position="255"/>
        <end position="288"/>
    </location>
</feature>
<keyword evidence="5" id="KW-1185">Reference proteome</keyword>
<dbReference type="SUPFAM" id="SSF53756">
    <property type="entry name" value="UDP-Glycosyltransferase/glycogen phosphorylase"/>
    <property type="match status" value="1"/>
</dbReference>
<dbReference type="InterPro" id="IPR002201">
    <property type="entry name" value="Glyco_trans_9"/>
</dbReference>